<dbReference type="RefSeq" id="WP_094806790.1">
    <property type="nucleotide sequence ID" value="NZ_NEVT01000006.1"/>
</dbReference>
<dbReference type="Gene3D" id="3.90.850.10">
    <property type="entry name" value="Fumarylacetoacetase-like, C-terminal domain"/>
    <property type="match status" value="1"/>
</dbReference>
<evidence type="ECO:0000259" key="2">
    <source>
        <dbReference type="Pfam" id="PF01557"/>
    </source>
</evidence>
<dbReference type="Pfam" id="PF01557">
    <property type="entry name" value="FAA_hydrolase"/>
    <property type="match status" value="1"/>
</dbReference>
<evidence type="ECO:0000256" key="1">
    <source>
        <dbReference type="ARBA" id="ARBA00023239"/>
    </source>
</evidence>
<keyword evidence="4" id="KW-1185">Reference proteome</keyword>
<dbReference type="SUPFAM" id="SSF56529">
    <property type="entry name" value="FAH"/>
    <property type="match status" value="1"/>
</dbReference>
<evidence type="ECO:0000313" key="4">
    <source>
        <dbReference type="Proteomes" id="UP000215633"/>
    </source>
</evidence>
<dbReference type="Proteomes" id="UP000215633">
    <property type="component" value="Unassembled WGS sequence"/>
</dbReference>
<accession>A0A261VPQ9</accession>
<sequence>MAEQPKDSPCSTKQDRARAAELLLEAERTGVPARQLAQTFPAMEIADSYDIQKRIIDRKIAEGARLRGHKIGLTSKAMQSTVGIDEPDYGHLLDTMFFQDGQTIATQKLIVPRVEVELAFVLGKPLRGPDVSLFDVLDATDYVVPALEIIDGRSQYPRTIVDNIADNAACAGIVLGGRPVRPMDIDLRWVGAILLKNGVIEESGVSAAVLGHPALGIAWLANKLAQHDAGLEAGHIVLAGSFTRTVAVGPGDTLHADYGKLGGISVHFS</sequence>
<evidence type="ECO:0000313" key="3">
    <source>
        <dbReference type="EMBL" id="OZI75847.1"/>
    </source>
</evidence>
<gene>
    <name evidence="3" type="ORF">CAL24_11615</name>
</gene>
<dbReference type="GO" id="GO:0005737">
    <property type="term" value="C:cytoplasm"/>
    <property type="evidence" value="ECO:0007669"/>
    <property type="project" value="TreeGrafter"/>
</dbReference>
<dbReference type="InterPro" id="IPR011234">
    <property type="entry name" value="Fumarylacetoacetase-like_C"/>
</dbReference>
<name>A0A261VPQ9_9BORD</name>
<dbReference type="NCBIfam" id="TIGR02312">
    <property type="entry name" value="HpaH"/>
    <property type="match status" value="1"/>
</dbReference>
<protein>
    <submittedName>
        <fullName evidence="3">2-oxo-hepta-3-ene-1,7-dioic acid hydratase</fullName>
    </submittedName>
</protein>
<dbReference type="PANTHER" id="PTHR30143">
    <property type="entry name" value="ACID HYDRATASE"/>
    <property type="match status" value="1"/>
</dbReference>
<organism evidence="3 4">
    <name type="scientific">Bordetella genomosp. 2</name>
    <dbReference type="NCBI Taxonomy" id="1983456"/>
    <lineage>
        <taxon>Bacteria</taxon>
        <taxon>Pseudomonadati</taxon>
        <taxon>Pseudomonadota</taxon>
        <taxon>Betaproteobacteria</taxon>
        <taxon>Burkholderiales</taxon>
        <taxon>Alcaligenaceae</taxon>
        <taxon>Bordetella</taxon>
    </lineage>
</organism>
<dbReference type="PANTHER" id="PTHR30143:SF0">
    <property type="entry name" value="2-KETO-4-PENTENOATE HYDRATASE"/>
    <property type="match status" value="1"/>
</dbReference>
<dbReference type="InterPro" id="IPR036663">
    <property type="entry name" value="Fumarylacetoacetase_C_sf"/>
</dbReference>
<dbReference type="EMBL" id="NEVT01000006">
    <property type="protein sequence ID" value="OZI75847.1"/>
    <property type="molecule type" value="Genomic_DNA"/>
</dbReference>
<comment type="caution">
    <text evidence="3">The sequence shown here is derived from an EMBL/GenBank/DDBJ whole genome shotgun (WGS) entry which is preliminary data.</text>
</comment>
<proteinExistence type="predicted"/>
<dbReference type="GO" id="GO:0008684">
    <property type="term" value="F:2-oxopent-4-enoate hydratase activity"/>
    <property type="evidence" value="ECO:0007669"/>
    <property type="project" value="TreeGrafter"/>
</dbReference>
<dbReference type="AlphaFoldDB" id="A0A261VPQ9"/>
<dbReference type="InterPro" id="IPR050772">
    <property type="entry name" value="Hydratase-Decarb/MhpD_sf"/>
</dbReference>
<dbReference type="GO" id="GO:0018817">
    <property type="term" value="F:2-oxo-hept-3-ene-1,7-dioate hydratase activity"/>
    <property type="evidence" value="ECO:0007669"/>
    <property type="project" value="InterPro"/>
</dbReference>
<dbReference type="InterPro" id="IPR012690">
    <property type="entry name" value="HpcG"/>
</dbReference>
<reference evidence="4" key="1">
    <citation type="submission" date="2017-05" db="EMBL/GenBank/DDBJ databases">
        <title>Complete and WGS of Bordetella genogroups.</title>
        <authorList>
            <person name="Spilker T."/>
            <person name="Lipuma J."/>
        </authorList>
    </citation>
    <scope>NUCLEOTIDE SEQUENCE [LARGE SCALE GENOMIC DNA]</scope>
    <source>
        <strain evidence="4">AU8256</strain>
    </source>
</reference>
<feature type="domain" description="Fumarylacetoacetase-like C-terminal" evidence="2">
    <location>
        <begin position="83"/>
        <end position="264"/>
    </location>
</feature>
<keyword evidence="1" id="KW-0456">Lyase</keyword>